<reference evidence="2" key="1">
    <citation type="submission" date="2016-10" db="EMBL/GenBank/DDBJ databases">
        <authorList>
            <person name="Varghese N."/>
            <person name="Submissions S."/>
        </authorList>
    </citation>
    <scope>NUCLEOTIDE SEQUENCE [LARGE SCALE GENOMIC DNA]</scope>
    <source>
        <strain evidence="2">ATCC 25963</strain>
    </source>
</reference>
<dbReference type="AlphaFoldDB" id="A0A1I1U971"/>
<organism evidence="1 2">
    <name type="scientific">Nannocystis exedens</name>
    <dbReference type="NCBI Taxonomy" id="54"/>
    <lineage>
        <taxon>Bacteria</taxon>
        <taxon>Pseudomonadati</taxon>
        <taxon>Myxococcota</taxon>
        <taxon>Polyangia</taxon>
        <taxon>Nannocystales</taxon>
        <taxon>Nannocystaceae</taxon>
        <taxon>Nannocystis</taxon>
    </lineage>
</organism>
<name>A0A1I1U971_9BACT</name>
<evidence type="ECO:0000313" key="2">
    <source>
        <dbReference type="Proteomes" id="UP000199400"/>
    </source>
</evidence>
<dbReference type="RefSeq" id="WP_100792768.1">
    <property type="nucleotide sequence ID" value="NZ_FOMX01000003.1"/>
</dbReference>
<dbReference type="STRING" id="54.SAMN02745121_01071"/>
<dbReference type="EMBL" id="FOMX01000003">
    <property type="protein sequence ID" value="SFD67406.1"/>
    <property type="molecule type" value="Genomic_DNA"/>
</dbReference>
<dbReference type="PANTHER" id="PTHR35569">
    <property type="entry name" value="CYANAMIDE HYDRATASE DDI2-RELATED"/>
    <property type="match status" value="1"/>
</dbReference>
<gene>
    <name evidence="1" type="ORF">SAMN02745121_01071</name>
</gene>
<dbReference type="Gene3D" id="1.10.3210.10">
    <property type="entry name" value="Hypothetical protein af1432"/>
    <property type="match status" value="1"/>
</dbReference>
<dbReference type="PANTHER" id="PTHR35569:SF1">
    <property type="entry name" value="CYANAMIDE HYDRATASE DDI2-RELATED"/>
    <property type="match status" value="1"/>
</dbReference>
<dbReference type="Proteomes" id="UP000199400">
    <property type="component" value="Unassembled WGS sequence"/>
</dbReference>
<accession>A0A1I1U971</accession>
<proteinExistence type="predicted"/>
<evidence type="ECO:0008006" key="3">
    <source>
        <dbReference type="Google" id="ProtNLM"/>
    </source>
</evidence>
<dbReference type="SUPFAM" id="SSF109604">
    <property type="entry name" value="HD-domain/PDEase-like"/>
    <property type="match status" value="1"/>
</dbReference>
<dbReference type="OrthoDB" id="8478129at2"/>
<keyword evidence="2" id="KW-1185">Reference proteome</keyword>
<sequence>MTQAHPEFRLLREIAGVRIPDSALAEAATRLAYEVSPATLYNHVIRTYVFGALVAARQGVAFDEELFYLGAVLHDLGLTERFAGGQRFEVAGADAADAFLAARDVAAERRAVVWDAIALHTSVGLADRKRPEIALVHIGAGVDVAGVAFDQIPAGVVEQTLDALPRLDFKRAFFEILLQDIARKPAQTMLTWLSDTARRHAGAHACPGLFEVMQAAPFSE</sequence>
<evidence type="ECO:0000313" key="1">
    <source>
        <dbReference type="EMBL" id="SFD67406.1"/>
    </source>
</evidence>
<protein>
    <recommendedName>
        <fullName evidence="3">HD domain-containing protein</fullName>
    </recommendedName>
</protein>